<dbReference type="GO" id="GO:0016887">
    <property type="term" value="F:ATP hydrolysis activity"/>
    <property type="evidence" value="ECO:0007669"/>
    <property type="project" value="InterPro"/>
</dbReference>
<evidence type="ECO:0000256" key="3">
    <source>
        <dbReference type="ARBA" id="ARBA00022840"/>
    </source>
</evidence>
<dbReference type="SMART" id="SM00382">
    <property type="entry name" value="AAA"/>
    <property type="match status" value="1"/>
</dbReference>
<dbReference type="PANTHER" id="PTHR42711:SF18">
    <property type="entry name" value="ABC TRANSPORTER, ATP-BINDING PROTEIN"/>
    <property type="match status" value="1"/>
</dbReference>
<accession>A0A075G2N0</accession>
<dbReference type="PROSITE" id="PS50893">
    <property type="entry name" value="ABC_TRANSPORTER_2"/>
    <property type="match status" value="1"/>
</dbReference>
<evidence type="ECO:0000256" key="1">
    <source>
        <dbReference type="ARBA" id="ARBA00022448"/>
    </source>
</evidence>
<dbReference type="PANTHER" id="PTHR42711">
    <property type="entry name" value="ABC TRANSPORTER ATP-BINDING PROTEIN"/>
    <property type="match status" value="1"/>
</dbReference>
<dbReference type="EMBL" id="KF900517">
    <property type="protein sequence ID" value="AIE97803.1"/>
    <property type="molecule type" value="Genomic_DNA"/>
</dbReference>
<dbReference type="InterPro" id="IPR027417">
    <property type="entry name" value="P-loop_NTPase"/>
</dbReference>
<feature type="domain" description="ABC transporter" evidence="4">
    <location>
        <begin position="4"/>
        <end position="235"/>
    </location>
</feature>
<organism evidence="5">
    <name type="scientific">uncultured marine thaumarchaeote KM3_03_B05</name>
    <dbReference type="NCBI Taxonomy" id="1455958"/>
    <lineage>
        <taxon>Archaea</taxon>
        <taxon>Nitrososphaerota</taxon>
        <taxon>environmental samples</taxon>
    </lineage>
</organism>
<dbReference type="Pfam" id="PF00005">
    <property type="entry name" value="ABC_tran"/>
    <property type="match status" value="1"/>
</dbReference>
<name>A0A075G2N0_9ARCH</name>
<dbReference type="Pfam" id="PF13732">
    <property type="entry name" value="DrrA1-3_C"/>
    <property type="match status" value="1"/>
</dbReference>
<dbReference type="Gene3D" id="3.40.50.300">
    <property type="entry name" value="P-loop containing nucleotide triphosphate hydrolases"/>
    <property type="match status" value="1"/>
</dbReference>
<dbReference type="InterPro" id="IPR025302">
    <property type="entry name" value="DrrA1/2-like_C"/>
</dbReference>
<dbReference type="InterPro" id="IPR003439">
    <property type="entry name" value="ABC_transporter-like_ATP-bd"/>
</dbReference>
<dbReference type="InterPro" id="IPR050763">
    <property type="entry name" value="ABC_transporter_ATP-binding"/>
</dbReference>
<evidence type="ECO:0000259" key="4">
    <source>
        <dbReference type="PROSITE" id="PS50893"/>
    </source>
</evidence>
<keyword evidence="1" id="KW-0813">Transport</keyword>
<reference evidence="5" key="1">
    <citation type="journal article" date="2014" name="Genome Biol. Evol.">
        <title>Pangenome evidence for extensive interdomain horizontal transfer affecting lineage core and shell genes in uncultured planktonic thaumarchaeota and euryarchaeota.</title>
        <authorList>
            <person name="Deschamps P."/>
            <person name="Zivanovic Y."/>
            <person name="Moreira D."/>
            <person name="Rodriguez-Valera F."/>
            <person name="Lopez-Garcia P."/>
        </authorList>
    </citation>
    <scope>NUCLEOTIDE SEQUENCE</scope>
</reference>
<dbReference type="InterPro" id="IPR003593">
    <property type="entry name" value="AAA+_ATPase"/>
</dbReference>
<evidence type="ECO:0000313" key="5">
    <source>
        <dbReference type="EMBL" id="AIE97803.1"/>
    </source>
</evidence>
<dbReference type="AlphaFoldDB" id="A0A075G2N0"/>
<evidence type="ECO:0000256" key="2">
    <source>
        <dbReference type="ARBA" id="ARBA00022741"/>
    </source>
</evidence>
<keyword evidence="3" id="KW-0067">ATP-binding</keyword>
<sequence length="317" mass="35774">MKSIFARSLFKSYDEINAVDGIDLDIDEGQIFGFLGPNGAGKSTVIKLLTTLIQPTSGKISVLEIDTVKEPLSIRKKIGVVLQQPSYEPTLSVEKSLEKYGMMWDLDKKTRMDRTEELLTAFNLVEIRKKRNEDLSIGQRRRVQVAREFMHDMDLLFLDEPTVGLDPTARRQLLDFLKNQVKEKNLTIFYTTHVLTEAEYLCDNIAIINKGKIITVDSPNELKKRFGREKTIKIHVSSNTEALGNLLENIQDCKIEFNTGATITIHSTNSEVVLMSILKILNQNNIAIDDLSAIPTNLEEIFLKVVGDSNTSDNQIS</sequence>
<gene>
    <name evidence="5" type="primary">ABC-2.AB.A</name>
</gene>
<protein>
    <submittedName>
        <fullName evidence="5">ABC transporter related protein (ABC-2.AB.A)</fullName>
    </submittedName>
</protein>
<dbReference type="SUPFAM" id="SSF52540">
    <property type="entry name" value="P-loop containing nucleoside triphosphate hydrolases"/>
    <property type="match status" value="1"/>
</dbReference>
<dbReference type="GO" id="GO:0005524">
    <property type="term" value="F:ATP binding"/>
    <property type="evidence" value="ECO:0007669"/>
    <property type="project" value="UniProtKB-KW"/>
</dbReference>
<proteinExistence type="predicted"/>
<keyword evidence="2" id="KW-0547">Nucleotide-binding</keyword>